<organism evidence="1 2">
    <name type="scientific">Antrodiella citrinella</name>
    <dbReference type="NCBI Taxonomy" id="2447956"/>
    <lineage>
        <taxon>Eukaryota</taxon>
        <taxon>Fungi</taxon>
        <taxon>Dikarya</taxon>
        <taxon>Basidiomycota</taxon>
        <taxon>Agaricomycotina</taxon>
        <taxon>Agaricomycetes</taxon>
        <taxon>Polyporales</taxon>
        <taxon>Steccherinaceae</taxon>
        <taxon>Antrodiella</taxon>
    </lineage>
</organism>
<dbReference type="Proteomes" id="UP000308730">
    <property type="component" value="Unassembled WGS sequence"/>
</dbReference>
<evidence type="ECO:0000313" key="1">
    <source>
        <dbReference type="EMBL" id="THH28596.1"/>
    </source>
</evidence>
<gene>
    <name evidence="1" type="ORF">EUX98_g5605</name>
</gene>
<dbReference type="AlphaFoldDB" id="A0A4S4MR20"/>
<evidence type="ECO:0008006" key="3">
    <source>
        <dbReference type="Google" id="ProtNLM"/>
    </source>
</evidence>
<dbReference type="EMBL" id="SGPM01000169">
    <property type="protein sequence ID" value="THH28596.1"/>
    <property type="molecule type" value="Genomic_DNA"/>
</dbReference>
<keyword evidence="2" id="KW-1185">Reference proteome</keyword>
<accession>A0A4S4MR20</accession>
<comment type="caution">
    <text evidence="1">The sequence shown here is derived from an EMBL/GenBank/DDBJ whole genome shotgun (WGS) entry which is preliminary data.</text>
</comment>
<name>A0A4S4MR20_9APHY</name>
<proteinExistence type="predicted"/>
<reference evidence="1 2" key="1">
    <citation type="submission" date="2019-02" db="EMBL/GenBank/DDBJ databases">
        <title>Genome sequencing of the rare red list fungi Antrodiella citrinella (Flaviporus citrinellus).</title>
        <authorList>
            <person name="Buettner E."/>
            <person name="Kellner H."/>
        </authorList>
    </citation>
    <scope>NUCLEOTIDE SEQUENCE [LARGE SCALE GENOMIC DNA]</scope>
    <source>
        <strain evidence="1 2">DSM 108506</strain>
    </source>
</reference>
<evidence type="ECO:0000313" key="2">
    <source>
        <dbReference type="Proteomes" id="UP000308730"/>
    </source>
</evidence>
<protein>
    <recommendedName>
        <fullName evidence="3">Autophagy-related protein 16 domain-containing protein</fullName>
    </recommendedName>
</protein>
<sequence length="194" mass="21653">MGFRNLRHHIPTFQATLDVDVSEANDLPPSESPAFATNRISELEELLAGNQALLAETQALKDASDIIFRDRVDEQDKEIQRLRTQVSGQVAEGERVQSQVATLQDEVATHVKDKELLQTEVSTHVKEIAQLQGMLSWYEQELRHSKEAFALQAKELSEMSAQNVQYKNEVEAIIGMVDQLKQRRGGGPGKSGSD</sequence>